<dbReference type="EMBL" id="FXXP01000002">
    <property type="protein sequence ID" value="SMX28877.1"/>
    <property type="molecule type" value="Genomic_DNA"/>
</dbReference>
<evidence type="ECO:0000313" key="2">
    <source>
        <dbReference type="Proteomes" id="UP000225972"/>
    </source>
</evidence>
<organism evidence="1 2">
    <name type="scientific">Pelagimonas phthalicica</name>
    <dbReference type="NCBI Taxonomy" id="1037362"/>
    <lineage>
        <taxon>Bacteria</taxon>
        <taxon>Pseudomonadati</taxon>
        <taxon>Pseudomonadota</taxon>
        <taxon>Alphaproteobacteria</taxon>
        <taxon>Rhodobacterales</taxon>
        <taxon>Roseobacteraceae</taxon>
        <taxon>Pelagimonas</taxon>
    </lineage>
</organism>
<accession>A0A238JFE4</accession>
<dbReference type="AlphaFoldDB" id="A0A238JFE4"/>
<reference evidence="2" key="1">
    <citation type="submission" date="2017-05" db="EMBL/GenBank/DDBJ databases">
        <authorList>
            <person name="Rodrigo-Torres L."/>
            <person name="Arahal R. D."/>
            <person name="Lucena T."/>
        </authorList>
    </citation>
    <scope>NUCLEOTIDE SEQUENCE [LARGE SCALE GENOMIC DNA]</scope>
    <source>
        <strain evidence="2">CECT 8649</strain>
    </source>
</reference>
<sequence>MKGDTPMFSIFARSLFLLSVWMLTASVQPSPIVEPPFGETRSFASWTLNDALFSVSLRRL</sequence>
<proteinExistence type="predicted"/>
<gene>
    <name evidence="1" type="ORF">TRP8649_03004</name>
</gene>
<keyword evidence="2" id="KW-1185">Reference proteome</keyword>
<evidence type="ECO:0000313" key="1">
    <source>
        <dbReference type="EMBL" id="SMX28877.1"/>
    </source>
</evidence>
<protein>
    <submittedName>
        <fullName evidence="1">Uncharacterized protein</fullName>
    </submittedName>
</protein>
<name>A0A238JFE4_9RHOB</name>
<dbReference type="Proteomes" id="UP000225972">
    <property type="component" value="Unassembled WGS sequence"/>
</dbReference>